<dbReference type="GO" id="GO:0006515">
    <property type="term" value="P:protein quality control for misfolded or incompletely synthesized proteins"/>
    <property type="evidence" value="ECO:0007669"/>
    <property type="project" value="TreeGrafter"/>
</dbReference>
<reference evidence="13" key="1">
    <citation type="submission" date="2017-12" db="EMBL/GenBank/DDBJ databases">
        <title>A whole chloroplast genome phylogeny of diploid species of Isoetes (Isoetaceae, Lycopodiophyta) in the southeastern United States.</title>
        <authorList>
            <person name="Schafran P.W."/>
            <person name="Zimmer E.A."/>
            <person name="Taylor W.C."/>
            <person name="Musselman L.J."/>
        </authorList>
    </citation>
    <scope>NUCLEOTIDE SEQUENCE</scope>
</reference>
<evidence type="ECO:0000256" key="6">
    <source>
        <dbReference type="ARBA" id="ARBA00034021"/>
    </source>
</evidence>
<feature type="active site" evidence="8 10">
    <location>
        <position position="126"/>
    </location>
</feature>
<dbReference type="Pfam" id="PF00574">
    <property type="entry name" value="CLP_protease"/>
    <property type="match status" value="1"/>
</dbReference>
<dbReference type="PRINTS" id="PR00127">
    <property type="entry name" value="CLPPROTEASEP"/>
</dbReference>
<keyword evidence="2 13" id="KW-0934">Plastid</keyword>
<evidence type="ECO:0000256" key="5">
    <source>
        <dbReference type="ARBA" id="ARBA00022825"/>
    </source>
</evidence>
<dbReference type="GO" id="GO:0004176">
    <property type="term" value="F:ATP-dependent peptidase activity"/>
    <property type="evidence" value="ECO:0007669"/>
    <property type="project" value="InterPro"/>
</dbReference>
<gene>
    <name evidence="8 13" type="primary">clpP</name>
</gene>
<dbReference type="CDD" id="cd07017">
    <property type="entry name" value="S14_ClpP_2"/>
    <property type="match status" value="1"/>
</dbReference>
<dbReference type="GO" id="GO:0009368">
    <property type="term" value="C:endopeptidase Clp complex"/>
    <property type="evidence" value="ECO:0007669"/>
    <property type="project" value="TreeGrafter"/>
</dbReference>
<geneLocation type="chloroplast" evidence="13"/>
<dbReference type="PROSITE" id="PS00382">
    <property type="entry name" value="CLP_PROTEASE_HIS"/>
    <property type="match status" value="1"/>
</dbReference>
<dbReference type="GO" id="GO:0004252">
    <property type="term" value="F:serine-type endopeptidase activity"/>
    <property type="evidence" value="ECO:0007669"/>
    <property type="project" value="UniProtKB-UniRule"/>
</dbReference>
<dbReference type="InterPro" id="IPR023562">
    <property type="entry name" value="ClpP/TepA"/>
</dbReference>
<dbReference type="EC" id="3.4.21.92" evidence="8 11"/>
<evidence type="ECO:0000256" key="4">
    <source>
        <dbReference type="ARBA" id="ARBA00022801"/>
    </source>
</evidence>
<sequence length="205" mass="22788">MPIGVPKVSLRIFGEEDIVWIDVHNRLYRERLLFLGQHIDDEIANQTICILMYLNGEDQSKDIYLYINSPGGAVLAGISVYDIMQYIIPNVNTICVGLAASMGSFILAGGEITKRIALPHARVMIHQPGSSFYDGQAGECLVEAEEMLKLRDCVTKIYVQRTGKPLWVVSEDMERDVFMSAEEAKVYGITDPIAVETSSNSLINS</sequence>
<evidence type="ECO:0000313" key="13">
    <source>
        <dbReference type="EMBL" id="AWF83704.1"/>
    </source>
</evidence>
<comment type="function">
    <text evidence="7 8">Cleaves peptides in various proteins in a process that requires ATP hydrolysis. Has a chymotrypsin-like activity. Plays a major role in the degradation of misfolded proteins.</text>
</comment>
<evidence type="ECO:0000256" key="8">
    <source>
        <dbReference type="HAMAP-Rule" id="MF_00444"/>
    </source>
</evidence>
<comment type="subunit">
    <text evidence="8">Component of the chloroplastic Clp protease core complex.</text>
</comment>
<comment type="similarity">
    <text evidence="1 8 12">Belongs to the peptidase S14 family.</text>
</comment>
<dbReference type="GO" id="GO:0009570">
    <property type="term" value="C:chloroplast stroma"/>
    <property type="evidence" value="ECO:0007669"/>
    <property type="project" value="UniProtKB-SubCell"/>
</dbReference>
<keyword evidence="13" id="KW-0150">Chloroplast</keyword>
<feature type="active site" evidence="9">
    <location>
        <position position="101"/>
    </location>
</feature>
<dbReference type="Gene3D" id="3.90.226.10">
    <property type="entry name" value="2-enoyl-CoA Hydratase, Chain A, domain 1"/>
    <property type="match status" value="1"/>
</dbReference>
<dbReference type="EMBL" id="MG599108">
    <property type="protein sequence ID" value="AWF83704.1"/>
    <property type="molecule type" value="Genomic_DNA"/>
</dbReference>
<protein>
    <recommendedName>
        <fullName evidence="8 12">ATP-dependent Clp protease proteolytic subunit</fullName>
        <ecNumber evidence="8 11">3.4.21.92</ecNumber>
    </recommendedName>
    <alternativeName>
        <fullName evidence="8">Endopeptidase Clp</fullName>
    </alternativeName>
</protein>
<organism evidence="13">
    <name type="scientific">Isoetes flaccida var. chapmanii</name>
    <dbReference type="NCBI Taxonomy" id="1930680"/>
    <lineage>
        <taxon>Eukaryota</taxon>
        <taxon>Viridiplantae</taxon>
        <taxon>Streptophyta</taxon>
        <taxon>Embryophyta</taxon>
        <taxon>Tracheophyta</taxon>
        <taxon>Lycopodiopsida</taxon>
        <taxon>Isoetales</taxon>
        <taxon>Isoetaceae</taxon>
        <taxon>Isoetes</taxon>
    </lineage>
</organism>
<accession>A0A2S1JZ86</accession>
<dbReference type="PROSITE" id="PS00381">
    <property type="entry name" value="CLP_PROTEASE_SER"/>
    <property type="match status" value="1"/>
</dbReference>
<evidence type="ECO:0000256" key="7">
    <source>
        <dbReference type="ARBA" id="ARBA00055217"/>
    </source>
</evidence>
<evidence type="ECO:0000256" key="9">
    <source>
        <dbReference type="PROSITE-ProRule" id="PRU10085"/>
    </source>
</evidence>
<evidence type="ECO:0000256" key="1">
    <source>
        <dbReference type="ARBA" id="ARBA00007039"/>
    </source>
</evidence>
<dbReference type="FunFam" id="3.90.226.10:FF:000006">
    <property type="entry name" value="ATP-dependent Clp protease proteolytic subunit"/>
    <property type="match status" value="1"/>
</dbReference>
<comment type="catalytic activity">
    <reaction evidence="6 8 10">
        <text>Hydrolysis of proteins to small peptides in the presence of ATP and magnesium. alpha-casein is the usual test substrate. In the absence of ATP, only oligopeptides shorter than five residues are hydrolyzed (such as succinyl-Leu-Tyr-|-NHMec, and Leu-Tyr-Leu-|-Tyr-Trp, in which cleavage of the -Tyr-|-Leu- and -Tyr-|-Trp bonds also occurs).</text>
        <dbReference type="EC" id="3.4.21.92"/>
    </reaction>
</comment>
<dbReference type="PANTHER" id="PTHR10381">
    <property type="entry name" value="ATP-DEPENDENT CLP PROTEASE PROTEOLYTIC SUBUNIT"/>
    <property type="match status" value="1"/>
</dbReference>
<comment type="subcellular location">
    <subcellularLocation>
        <location evidence="8">Plastid</location>
        <location evidence="8">Chloroplast stroma</location>
    </subcellularLocation>
</comment>
<dbReference type="InterPro" id="IPR018215">
    <property type="entry name" value="ClpP_Ser_AS"/>
</dbReference>
<dbReference type="PANTHER" id="PTHR10381:SF15">
    <property type="entry name" value="CHLOROPLASTIC ATP-DEPENDENT CLP PROTEASE PROTEOLYTIC SUBUNIT 1"/>
    <property type="match status" value="1"/>
</dbReference>
<dbReference type="AlphaFoldDB" id="A0A2S1JZ86"/>
<evidence type="ECO:0000256" key="11">
    <source>
        <dbReference type="RuleBase" id="RU000549"/>
    </source>
</evidence>
<evidence type="ECO:0000256" key="12">
    <source>
        <dbReference type="RuleBase" id="RU003567"/>
    </source>
</evidence>
<dbReference type="InterPro" id="IPR033135">
    <property type="entry name" value="ClpP_His_AS"/>
</dbReference>
<dbReference type="InterPro" id="IPR001907">
    <property type="entry name" value="ClpP"/>
</dbReference>
<proteinExistence type="inferred from homology"/>
<evidence type="ECO:0000256" key="10">
    <source>
        <dbReference type="PROSITE-ProRule" id="PRU10086"/>
    </source>
</evidence>
<evidence type="ECO:0000256" key="2">
    <source>
        <dbReference type="ARBA" id="ARBA00022640"/>
    </source>
</evidence>
<dbReference type="InterPro" id="IPR029045">
    <property type="entry name" value="ClpP/crotonase-like_dom_sf"/>
</dbReference>
<keyword evidence="5 8" id="KW-0720">Serine protease</keyword>
<dbReference type="SUPFAM" id="SSF52096">
    <property type="entry name" value="ClpP/crotonase"/>
    <property type="match status" value="1"/>
</dbReference>
<dbReference type="GO" id="GO:0051117">
    <property type="term" value="F:ATPase binding"/>
    <property type="evidence" value="ECO:0007669"/>
    <property type="project" value="TreeGrafter"/>
</dbReference>
<feature type="active site" description="Nucleophile" evidence="8">
    <location>
        <position position="101"/>
    </location>
</feature>
<keyword evidence="3 8" id="KW-0645">Protease</keyword>
<dbReference type="HAMAP" id="MF_00444">
    <property type="entry name" value="ClpP"/>
    <property type="match status" value="1"/>
</dbReference>
<evidence type="ECO:0000256" key="3">
    <source>
        <dbReference type="ARBA" id="ARBA00022670"/>
    </source>
</evidence>
<name>A0A2S1JZ86_9TRAC</name>
<keyword evidence="4 8" id="KW-0378">Hydrolase</keyword>